<dbReference type="RefSeq" id="WP_377913431.1">
    <property type="nucleotide sequence ID" value="NZ_JBHRZT010000020.1"/>
</dbReference>
<evidence type="ECO:0000313" key="3">
    <source>
        <dbReference type="Proteomes" id="UP001595752"/>
    </source>
</evidence>
<accession>A0ABV8AZ43</accession>
<organism evidence="2 3">
    <name type="scientific">Bacillus songklensis</name>
    <dbReference type="NCBI Taxonomy" id="1069116"/>
    <lineage>
        <taxon>Bacteria</taxon>
        <taxon>Bacillati</taxon>
        <taxon>Bacillota</taxon>
        <taxon>Bacilli</taxon>
        <taxon>Bacillales</taxon>
        <taxon>Bacillaceae</taxon>
        <taxon>Bacillus</taxon>
    </lineage>
</organism>
<dbReference type="Proteomes" id="UP001595752">
    <property type="component" value="Unassembled WGS sequence"/>
</dbReference>
<proteinExistence type="predicted"/>
<gene>
    <name evidence="2" type="ORF">ACFOU2_06775</name>
</gene>
<keyword evidence="1" id="KW-1133">Transmembrane helix</keyword>
<name>A0ABV8AZ43_9BACI</name>
<protein>
    <submittedName>
        <fullName evidence="2">DUF2953 domain-containing protein</fullName>
    </submittedName>
</protein>
<keyword evidence="1" id="KW-0812">Transmembrane</keyword>
<keyword evidence="3" id="KW-1185">Reference proteome</keyword>
<dbReference type="EMBL" id="JBHRZT010000020">
    <property type="protein sequence ID" value="MFC3883238.1"/>
    <property type="molecule type" value="Genomic_DNA"/>
</dbReference>
<feature type="transmembrane region" description="Helical" evidence="1">
    <location>
        <begin position="140"/>
        <end position="166"/>
    </location>
</feature>
<evidence type="ECO:0000313" key="2">
    <source>
        <dbReference type="EMBL" id="MFC3883238.1"/>
    </source>
</evidence>
<dbReference type="InterPro" id="IPR021338">
    <property type="entry name" value="DUF2953"/>
</dbReference>
<reference evidence="3" key="1">
    <citation type="journal article" date="2019" name="Int. J. Syst. Evol. Microbiol.">
        <title>The Global Catalogue of Microorganisms (GCM) 10K type strain sequencing project: providing services to taxonomists for standard genome sequencing and annotation.</title>
        <authorList>
            <consortium name="The Broad Institute Genomics Platform"/>
            <consortium name="The Broad Institute Genome Sequencing Center for Infectious Disease"/>
            <person name="Wu L."/>
            <person name="Ma J."/>
        </authorList>
    </citation>
    <scope>NUCLEOTIDE SEQUENCE [LARGE SCALE GENOMIC DNA]</scope>
    <source>
        <strain evidence="3">CCUG 61889</strain>
    </source>
</reference>
<keyword evidence="1" id="KW-0472">Membrane</keyword>
<dbReference type="Pfam" id="PF11167">
    <property type="entry name" value="DUF2953"/>
    <property type="match status" value="1"/>
</dbReference>
<feature type="transmembrane region" description="Helical" evidence="1">
    <location>
        <begin position="6"/>
        <end position="23"/>
    </location>
</feature>
<evidence type="ECO:0000256" key="1">
    <source>
        <dbReference type="SAM" id="Phobius"/>
    </source>
</evidence>
<sequence length="234" mass="27380">MLWVWLLAAAFCLFVFIILISKLKIKLNLNHSQDNDFHQIKFSLWFGLIRYTYKIPVAKVDKDSSTLVVKEEQQQGSRQKGRGEENQWKDYSIQDAMDAIQNAKELLKQVVGLQKIMKQFFSHISVERIRWNTMIGIGDAMYTGVAVGMAWSLKGLIISLISRYMRLKDPPIMQVIPSFQSPVSETRFQCMISFRIGHAIVTSLRILKRWKRFRKKRDQRLENVQSDKIHSVKM</sequence>
<comment type="caution">
    <text evidence="2">The sequence shown here is derived from an EMBL/GenBank/DDBJ whole genome shotgun (WGS) entry which is preliminary data.</text>
</comment>